<feature type="transmembrane region" description="Helical" evidence="1">
    <location>
        <begin position="48"/>
        <end position="65"/>
    </location>
</feature>
<dbReference type="EMBL" id="KX236333">
    <property type="protein sequence ID" value="ANH51329.1"/>
    <property type="molecule type" value="Genomic_DNA"/>
</dbReference>
<dbReference type="Proteomes" id="UP000202854">
    <property type="component" value="Segment"/>
</dbReference>
<organism evidence="2 3">
    <name type="scientific">Campylobacter phage PC14</name>
    <dbReference type="NCBI Taxonomy" id="1541686"/>
    <lineage>
        <taxon>Viruses</taxon>
        <taxon>Duplodnaviria</taxon>
        <taxon>Heunggongvirae</taxon>
        <taxon>Uroviricota</taxon>
        <taxon>Caudoviricetes</taxon>
        <taxon>Connertonviridae</taxon>
        <taxon>Fletchervirus</taxon>
        <taxon>Fletchervirus NCTC12673</taxon>
    </lineage>
</organism>
<sequence>MKNIKQGIKMLEHIKNFCTGVLVIGGIILLSILVIILLSILVTYFPHIILSLLIVILFIGVYSIGREIREN</sequence>
<dbReference type="GeneID" id="30306971"/>
<protein>
    <submittedName>
        <fullName evidence="2">Uncharacterized protein</fullName>
    </submittedName>
</protein>
<keyword evidence="1" id="KW-0472">Membrane</keyword>
<feature type="transmembrane region" description="Helical" evidence="1">
    <location>
        <begin position="21"/>
        <end position="42"/>
    </location>
</feature>
<reference evidence="2 3" key="1">
    <citation type="submission" date="2016-05" db="EMBL/GenBank/DDBJ databases">
        <title>Campylobacter bacteriophages isolated in Slovenia.</title>
        <authorList>
            <person name="Janez N."/>
            <person name="Peterka M."/>
            <person name="Accetto T."/>
        </authorList>
    </citation>
    <scope>NUCLEOTIDE SEQUENCE [LARGE SCALE GENOMIC DNA]</scope>
    <source>
        <strain evidence="2 3">PC14</strain>
    </source>
</reference>
<dbReference type="KEGG" id="vg:30306971"/>
<evidence type="ECO:0000313" key="3">
    <source>
        <dbReference type="Proteomes" id="UP000202854"/>
    </source>
</evidence>
<name>A0A1B0XW23_9CAUD</name>
<proteinExistence type="predicted"/>
<keyword evidence="1" id="KW-1133">Transmembrane helix</keyword>
<gene>
    <name evidence="2" type="ORF">PC14_00036</name>
</gene>
<dbReference type="RefSeq" id="YP_009321635.1">
    <property type="nucleotide sequence ID" value="NC_031909.1"/>
</dbReference>
<keyword evidence="1" id="KW-0812">Transmembrane</keyword>
<evidence type="ECO:0000313" key="2">
    <source>
        <dbReference type="EMBL" id="ANH51329.1"/>
    </source>
</evidence>
<accession>A0A1B0XW23</accession>
<evidence type="ECO:0000256" key="1">
    <source>
        <dbReference type="SAM" id="Phobius"/>
    </source>
</evidence>